<dbReference type="eggNOG" id="ENOG502S5HU">
    <property type="taxonomic scope" value="Eukaryota"/>
</dbReference>
<sequence>MRMRLRAPDEPEAESSYDGDSVDSAPSIPEDSHSLPPLDVGSPEYIEERLENLKRRPNWGEFLDQYVQDHPDSDSESEAEDFVDVSVVDTTGFLCSTLWSLLVVSIAPLLVLCAPCLRHKEYGFWPLGCRSLKELLGVALTNVAFVAFGLVLLYWTICRELPDVFNVSNTLVKLNVQMDEVQRAANTCHAALLQWERTLAQELCMPAGIDGVLLLLNTWLLLHCHRRWARYFMVLMAVMFVVDVPAKLYDATFPAPEIYKVDPTFAMVDEELQVALDGKNLKPGGSVAWVAYWGCATTSDVDTCEKQFQSTFEAGIVPVTFKSLDHFIPCYRDPPNPLKAQEYLCFENVRIRVKDKQSIPGWSRSAPQASVNTRPTHVDHALNGEVLDYLEVPPRKPEEASLSSQINQEVVEPTRSKQRMVTSSESNELVDIDISATITTREYTLETDDRNELKNEAVGLSGEGATQDNESEVEPESTQSTILHVEKHVIGEELDVTSEAELKVPHDNVELEIATQRENVVSSQENLWQPATQTRGLQEIEVDGTVNQAIAEKVQEVVLTLDESELEFDLVEFDLVLKEYYDAKSNGFVEEVKASTVIVVDEEEEPEKPVLPSSNNDEAFEAEAKNAKEERESRDEQRTMKGSTDEPRLEEVSVSDIVEQEKQDPNLKVSTSEGVTSQPKPSDATQPTGVNMKEKPSMKQKSRRSRQAKKSLDSVVVDNVELTAATGTV</sequence>
<proteinExistence type="predicted"/>
<keyword evidence="2" id="KW-1133">Transmembrane helix</keyword>
<keyword evidence="2" id="KW-0472">Membrane</keyword>
<dbReference type="RefSeq" id="XP_067745896.1">
    <property type="nucleotide sequence ID" value="XM_067891551.1"/>
</dbReference>
<reference evidence="4" key="1">
    <citation type="journal article" date="2006" name="Science">
        <title>Phytophthora genome sequences uncover evolutionary origins and mechanisms of pathogenesis.</title>
        <authorList>
            <person name="Tyler B.M."/>
            <person name="Tripathy S."/>
            <person name="Zhang X."/>
            <person name="Dehal P."/>
            <person name="Jiang R.H."/>
            <person name="Aerts A."/>
            <person name="Arredondo F.D."/>
            <person name="Baxter L."/>
            <person name="Bensasson D."/>
            <person name="Beynon J.L."/>
            <person name="Chapman J."/>
            <person name="Damasceno C.M."/>
            <person name="Dorrance A.E."/>
            <person name="Dou D."/>
            <person name="Dickerman A.W."/>
            <person name="Dubchak I.L."/>
            <person name="Garbelotto M."/>
            <person name="Gijzen M."/>
            <person name="Gordon S.G."/>
            <person name="Govers F."/>
            <person name="Grunwald N.J."/>
            <person name="Huang W."/>
            <person name="Ivors K.L."/>
            <person name="Jones R.W."/>
            <person name="Kamoun S."/>
            <person name="Krampis K."/>
            <person name="Lamour K.H."/>
            <person name="Lee M.K."/>
            <person name="McDonald W.H."/>
            <person name="Medina M."/>
            <person name="Meijer H.J."/>
            <person name="Nordberg E.K."/>
            <person name="Maclean D.J."/>
            <person name="Ospina-Giraldo M.D."/>
            <person name="Morris P.F."/>
            <person name="Phuntumart V."/>
            <person name="Putnam N.H."/>
            <person name="Rash S."/>
            <person name="Rose J.K."/>
            <person name="Sakihama Y."/>
            <person name="Salamov A.A."/>
            <person name="Savidor A."/>
            <person name="Scheuring C.F."/>
            <person name="Smith B.M."/>
            <person name="Sobral B.W."/>
            <person name="Terry A."/>
            <person name="Torto-Alalibo T.A."/>
            <person name="Win J."/>
            <person name="Xu Z."/>
            <person name="Zhang H."/>
            <person name="Grigoriev I.V."/>
            <person name="Rokhsar D.S."/>
            <person name="Boore J.L."/>
        </authorList>
    </citation>
    <scope>NUCLEOTIDE SEQUENCE [LARGE SCALE GENOMIC DNA]</scope>
    <source>
        <strain evidence="4">Pr102</strain>
    </source>
</reference>
<keyword evidence="4" id="KW-1185">Reference proteome</keyword>
<dbReference type="HOGENOM" id="CLU_025912_0_0_1"/>
<dbReference type="Proteomes" id="UP000005238">
    <property type="component" value="Unassembled WGS sequence"/>
</dbReference>
<dbReference type="VEuPathDB" id="FungiDB:KRP22_5736"/>
<feature type="transmembrane region" description="Helical" evidence="2">
    <location>
        <begin position="135"/>
        <end position="157"/>
    </location>
</feature>
<feature type="region of interest" description="Disordered" evidence="1">
    <location>
        <begin position="460"/>
        <end position="479"/>
    </location>
</feature>
<dbReference type="EnsemblProtists" id="Phyra96791">
    <property type="protein sequence ID" value="Phyra96791"/>
    <property type="gene ID" value="Phyra96791"/>
</dbReference>
<feature type="region of interest" description="Disordered" evidence="1">
    <location>
        <begin position="1"/>
        <end position="42"/>
    </location>
</feature>
<dbReference type="EMBL" id="DS566104">
    <property type="status" value="NOT_ANNOTATED_CDS"/>
    <property type="molecule type" value="Genomic_DNA"/>
</dbReference>
<evidence type="ECO:0000256" key="1">
    <source>
        <dbReference type="SAM" id="MobiDB-lite"/>
    </source>
</evidence>
<keyword evidence="2" id="KW-0812">Transmembrane</keyword>
<accession>H3HE51</accession>
<feature type="region of interest" description="Disordered" evidence="1">
    <location>
        <begin position="600"/>
        <end position="714"/>
    </location>
</feature>
<feature type="region of interest" description="Disordered" evidence="1">
    <location>
        <begin position="397"/>
        <end position="424"/>
    </location>
</feature>
<feature type="compositionally biased region" description="Basic and acidic residues" evidence="1">
    <location>
        <begin position="622"/>
        <end position="651"/>
    </location>
</feature>
<feature type="compositionally biased region" description="Basic residues" evidence="1">
    <location>
        <begin position="698"/>
        <end position="709"/>
    </location>
</feature>
<organism evidence="3 4">
    <name type="scientific">Phytophthora ramorum</name>
    <name type="common">Sudden oak death agent</name>
    <dbReference type="NCBI Taxonomy" id="164328"/>
    <lineage>
        <taxon>Eukaryota</taxon>
        <taxon>Sar</taxon>
        <taxon>Stramenopiles</taxon>
        <taxon>Oomycota</taxon>
        <taxon>Peronosporomycetes</taxon>
        <taxon>Peronosporales</taxon>
        <taxon>Peronosporaceae</taxon>
        <taxon>Phytophthora</taxon>
    </lineage>
</organism>
<reference evidence="3" key="2">
    <citation type="submission" date="2015-06" db="UniProtKB">
        <authorList>
            <consortium name="EnsemblProtists"/>
        </authorList>
    </citation>
    <scope>IDENTIFICATION</scope>
    <source>
        <strain evidence="3">Pr102</strain>
    </source>
</reference>
<dbReference type="InParanoid" id="H3HE51"/>
<feature type="transmembrane region" description="Helical" evidence="2">
    <location>
        <begin position="91"/>
        <end position="114"/>
    </location>
</feature>
<evidence type="ECO:0000256" key="2">
    <source>
        <dbReference type="SAM" id="Phobius"/>
    </source>
</evidence>
<dbReference type="AlphaFoldDB" id="H3HE51"/>
<dbReference type="VEuPathDB" id="FungiDB:KRP23_6367"/>
<protein>
    <submittedName>
        <fullName evidence="3">Uncharacterized protein</fullName>
    </submittedName>
</protein>
<evidence type="ECO:0000313" key="3">
    <source>
        <dbReference type="EnsemblProtists" id="Phyra96791"/>
    </source>
</evidence>
<evidence type="ECO:0000313" key="4">
    <source>
        <dbReference type="Proteomes" id="UP000005238"/>
    </source>
</evidence>
<name>H3HE51_PHYRM</name>
<dbReference type="OrthoDB" id="74749at2759"/>
<dbReference type="GeneID" id="94227356"/>
<feature type="compositionally biased region" description="Acidic residues" evidence="1">
    <location>
        <begin position="10"/>
        <end position="21"/>
    </location>
</feature>
<feature type="compositionally biased region" description="Polar residues" evidence="1">
    <location>
        <begin position="668"/>
        <end position="689"/>
    </location>
</feature>